<dbReference type="InterPro" id="IPR029063">
    <property type="entry name" value="SAM-dependent_MTases_sf"/>
</dbReference>
<dbReference type="AlphaFoldDB" id="X1DA46"/>
<comment type="caution">
    <text evidence="1">The sequence shown here is derived from an EMBL/GenBank/DDBJ whole genome shotgun (WGS) entry which is preliminary data.</text>
</comment>
<proteinExistence type="predicted"/>
<dbReference type="SUPFAM" id="SSF53335">
    <property type="entry name" value="S-adenosyl-L-methionine-dependent methyltransferases"/>
    <property type="match status" value="1"/>
</dbReference>
<name>X1DA46_9ZZZZ</name>
<sequence length="104" mass="12496">VYNHLLPGGMLILSVPNGPRDRRRTDNPYHFQHFTDRDFKTLMQKYFSNIEYFTQAYKKGVKHYGTKILRKMKLLKKQPYFVKNYYVTPGLRNDLKTWIAVAHK</sequence>
<feature type="non-terminal residue" evidence="1">
    <location>
        <position position="1"/>
    </location>
</feature>
<evidence type="ECO:0000313" key="1">
    <source>
        <dbReference type="EMBL" id="GAG93296.1"/>
    </source>
</evidence>
<accession>X1DA46</accession>
<organism evidence="1">
    <name type="scientific">marine sediment metagenome</name>
    <dbReference type="NCBI Taxonomy" id="412755"/>
    <lineage>
        <taxon>unclassified sequences</taxon>
        <taxon>metagenomes</taxon>
        <taxon>ecological metagenomes</taxon>
    </lineage>
</organism>
<gene>
    <name evidence="1" type="ORF">S01H4_38666</name>
</gene>
<dbReference type="Gene3D" id="3.40.50.150">
    <property type="entry name" value="Vaccinia Virus protein VP39"/>
    <property type="match status" value="1"/>
</dbReference>
<protein>
    <submittedName>
        <fullName evidence="1">Uncharacterized protein</fullName>
    </submittedName>
</protein>
<reference evidence="1" key="1">
    <citation type="journal article" date="2014" name="Front. Microbiol.">
        <title>High frequency of phylogenetically diverse reductive dehalogenase-homologous genes in deep subseafloor sedimentary metagenomes.</title>
        <authorList>
            <person name="Kawai M."/>
            <person name="Futagami T."/>
            <person name="Toyoda A."/>
            <person name="Takaki Y."/>
            <person name="Nishi S."/>
            <person name="Hori S."/>
            <person name="Arai W."/>
            <person name="Tsubouchi T."/>
            <person name="Morono Y."/>
            <person name="Uchiyama I."/>
            <person name="Ito T."/>
            <person name="Fujiyama A."/>
            <person name="Inagaki F."/>
            <person name="Takami H."/>
        </authorList>
    </citation>
    <scope>NUCLEOTIDE SEQUENCE</scope>
    <source>
        <strain evidence="1">Expedition CK06-06</strain>
    </source>
</reference>
<dbReference type="EMBL" id="BART01020869">
    <property type="protein sequence ID" value="GAG93296.1"/>
    <property type="molecule type" value="Genomic_DNA"/>
</dbReference>